<dbReference type="EMBL" id="JAAMPI010001051">
    <property type="protein sequence ID" value="KAF4626969.1"/>
    <property type="molecule type" value="Genomic_DNA"/>
</dbReference>
<dbReference type="AlphaFoldDB" id="A0A8H4W0V9"/>
<organism evidence="6 7">
    <name type="scientific">Cudoniella acicularis</name>
    <dbReference type="NCBI Taxonomy" id="354080"/>
    <lineage>
        <taxon>Eukaryota</taxon>
        <taxon>Fungi</taxon>
        <taxon>Dikarya</taxon>
        <taxon>Ascomycota</taxon>
        <taxon>Pezizomycotina</taxon>
        <taxon>Leotiomycetes</taxon>
        <taxon>Helotiales</taxon>
        <taxon>Tricladiaceae</taxon>
        <taxon>Cudoniella</taxon>
    </lineage>
</organism>
<keyword evidence="7" id="KW-1185">Reference proteome</keyword>
<reference evidence="6 7" key="1">
    <citation type="submission" date="2020-03" db="EMBL/GenBank/DDBJ databases">
        <title>Draft Genome Sequence of Cudoniella acicularis.</title>
        <authorList>
            <person name="Buettner E."/>
            <person name="Kellner H."/>
        </authorList>
    </citation>
    <scope>NUCLEOTIDE SEQUENCE [LARGE SCALE GENOMIC DNA]</scope>
    <source>
        <strain evidence="6 7">DSM 108380</strain>
    </source>
</reference>
<dbReference type="SUPFAM" id="SSF51905">
    <property type="entry name" value="FAD/NAD(P)-binding domain"/>
    <property type="match status" value="1"/>
</dbReference>
<feature type="region of interest" description="Disordered" evidence="4">
    <location>
        <begin position="540"/>
        <end position="589"/>
    </location>
</feature>
<name>A0A8H4W0V9_9HELO</name>
<evidence type="ECO:0000256" key="4">
    <source>
        <dbReference type="SAM" id="MobiDB-lite"/>
    </source>
</evidence>
<evidence type="ECO:0000313" key="6">
    <source>
        <dbReference type="EMBL" id="KAF4626969.1"/>
    </source>
</evidence>
<dbReference type="Gene3D" id="3.50.50.60">
    <property type="entry name" value="FAD/NAD(P)-binding domain"/>
    <property type="match status" value="1"/>
</dbReference>
<dbReference type="InterPro" id="IPR002938">
    <property type="entry name" value="FAD-bd"/>
</dbReference>
<dbReference type="GO" id="GO:0016491">
    <property type="term" value="F:oxidoreductase activity"/>
    <property type="evidence" value="ECO:0007669"/>
    <property type="project" value="UniProtKB-KW"/>
</dbReference>
<dbReference type="SUPFAM" id="SSF54373">
    <property type="entry name" value="FAD-linked reductases, C-terminal domain"/>
    <property type="match status" value="1"/>
</dbReference>
<dbReference type="Gene3D" id="3.40.50.12500">
    <property type="match status" value="2"/>
</dbReference>
<dbReference type="GO" id="GO:0071949">
    <property type="term" value="F:FAD binding"/>
    <property type="evidence" value="ECO:0007669"/>
    <property type="project" value="InterPro"/>
</dbReference>
<dbReference type="Proteomes" id="UP000566819">
    <property type="component" value="Unassembled WGS sequence"/>
</dbReference>
<evidence type="ECO:0000256" key="3">
    <source>
        <dbReference type="ARBA" id="ARBA00023002"/>
    </source>
</evidence>
<evidence type="ECO:0000259" key="5">
    <source>
        <dbReference type="Pfam" id="PF01494"/>
    </source>
</evidence>
<feature type="compositionally biased region" description="Basic and acidic residues" evidence="4">
    <location>
        <begin position="579"/>
        <end position="589"/>
    </location>
</feature>
<keyword evidence="2" id="KW-0274">FAD</keyword>
<keyword evidence="3" id="KW-0560">Oxidoreductase</keyword>
<keyword evidence="1" id="KW-0285">Flavoprotein</keyword>
<evidence type="ECO:0000256" key="1">
    <source>
        <dbReference type="ARBA" id="ARBA00022630"/>
    </source>
</evidence>
<feature type="compositionally biased region" description="Polar residues" evidence="4">
    <location>
        <begin position="569"/>
        <end position="578"/>
    </location>
</feature>
<evidence type="ECO:0000256" key="2">
    <source>
        <dbReference type="ARBA" id="ARBA00022827"/>
    </source>
</evidence>
<dbReference type="InterPro" id="IPR053714">
    <property type="entry name" value="Iso_Racemase_Enz_sf"/>
</dbReference>
<dbReference type="OrthoDB" id="417877at2759"/>
<feature type="compositionally biased region" description="Low complexity" evidence="4">
    <location>
        <begin position="540"/>
        <end position="568"/>
    </location>
</feature>
<dbReference type="InterPro" id="IPR051104">
    <property type="entry name" value="FAD_monoxygenase"/>
</dbReference>
<dbReference type="GO" id="GO:0044550">
    <property type="term" value="P:secondary metabolite biosynthetic process"/>
    <property type="evidence" value="ECO:0007669"/>
    <property type="project" value="TreeGrafter"/>
</dbReference>
<gene>
    <name evidence="6" type="ORF">G7Y89_g11187</name>
</gene>
<proteinExistence type="predicted"/>
<accession>A0A8H4W0V9</accession>
<dbReference type="InterPro" id="IPR036188">
    <property type="entry name" value="FAD/NAD-bd_sf"/>
</dbReference>
<protein>
    <recommendedName>
        <fullName evidence="5">FAD-binding domain-containing protein</fullName>
    </recommendedName>
</protein>
<comment type="caution">
    <text evidence="6">The sequence shown here is derived from an EMBL/GenBank/DDBJ whole genome shotgun (WGS) entry which is preliminary data.</text>
</comment>
<feature type="domain" description="FAD-binding" evidence="5">
    <location>
        <begin position="350"/>
        <end position="545"/>
    </location>
</feature>
<sequence>MIGLLANRAQFGLILPSTNTSVEAEFNRIKGVSWHSSRIFSANPDLSSSEAMVAFLEELRVQIKTAVQSVCHAKVDFLVMGMSAETFWGGKTGAEEFVKFMGTLSGGLRVTTGAAACAAAGTNLLAGKAAAELEKELGKPVIAINTATVWHAYRSNGILDKVEGWGRVRLPATDGNPKAHFFTITIKEPQKLNEAITYGSANKPREMLGDSSNLRPFVDFSKTIIMDRVAPPPRIAIIGSGIGGLALAIGLLAQNTPCTVFEGAPRFDAIGAGIGMGPNALKAMELMSSKFARLYDEIKVGNTSPEKVHEQFEILGAEEGFGVERGWRGGSVGNERFERSSAHRRALLEVMRNLIPEGTVRFGKRVVGIAQLGGEVELRFEDGEVVVADVVVGCDGIKGMTRKVVLQSRFPEEVAAKYTNTYAYRGIAPMEEAKEIVGDYAKDAKWFMMEKRGWAMYPISKGEEVNIVAFIYDENPWMGEQAAREVSREEMLSEFEEFDRRLFKLLDYVKPMKWPLFHHPDTPTYYNGRICLLGDSAHASSPSQAAAPAKASKTPSSSPNSSDSSPKPVNSTQQFKSTIRSEDLVHKKS</sequence>
<evidence type="ECO:0000313" key="7">
    <source>
        <dbReference type="Proteomes" id="UP000566819"/>
    </source>
</evidence>
<dbReference type="PANTHER" id="PTHR46720:SF3">
    <property type="entry name" value="FAD-BINDING DOMAIN-CONTAINING PROTEIN-RELATED"/>
    <property type="match status" value="1"/>
</dbReference>
<dbReference type="PANTHER" id="PTHR46720">
    <property type="entry name" value="HYDROXYLASE, PUTATIVE (AFU_ORTHOLOGUE AFUA_3G01460)-RELATED"/>
    <property type="match status" value="1"/>
</dbReference>
<dbReference type="Pfam" id="PF01494">
    <property type="entry name" value="FAD_binding_3"/>
    <property type="match status" value="1"/>
</dbReference>
<dbReference type="PRINTS" id="PR00420">
    <property type="entry name" value="RNGMNOXGNASE"/>
</dbReference>